<keyword evidence="2" id="KW-0238">DNA-binding</keyword>
<evidence type="ECO:0000259" key="5">
    <source>
        <dbReference type="PROSITE" id="PS51078"/>
    </source>
</evidence>
<dbReference type="PROSITE" id="PS51078">
    <property type="entry name" value="ICLR_ED"/>
    <property type="match status" value="1"/>
</dbReference>
<accession>D7CUQ9</accession>
<organism evidence="6 7">
    <name type="scientific">Truepera radiovictrix (strain DSM 17093 / CIP 108686 / LMG 22925 / RQ-24)</name>
    <dbReference type="NCBI Taxonomy" id="649638"/>
    <lineage>
        <taxon>Bacteria</taxon>
        <taxon>Thermotogati</taxon>
        <taxon>Deinococcota</taxon>
        <taxon>Deinococci</taxon>
        <taxon>Trueperales</taxon>
        <taxon>Trueperaceae</taxon>
        <taxon>Truepera</taxon>
    </lineage>
</organism>
<dbReference type="HOGENOM" id="CLU_062618_6_2_0"/>
<dbReference type="RefSeq" id="WP_013177422.1">
    <property type="nucleotide sequence ID" value="NC_014221.1"/>
</dbReference>
<feature type="domain" description="HTH iclR-type" evidence="4">
    <location>
        <begin position="1"/>
        <end position="62"/>
    </location>
</feature>
<gene>
    <name evidence="6" type="ordered locus">Trad_0917</name>
</gene>
<dbReference type="PANTHER" id="PTHR30136">
    <property type="entry name" value="HELIX-TURN-HELIX TRANSCRIPTIONAL REGULATOR, ICLR FAMILY"/>
    <property type="match status" value="1"/>
</dbReference>
<dbReference type="Pfam" id="PF01614">
    <property type="entry name" value="IclR_C"/>
    <property type="match status" value="1"/>
</dbReference>
<dbReference type="InterPro" id="IPR036390">
    <property type="entry name" value="WH_DNA-bd_sf"/>
</dbReference>
<evidence type="ECO:0000256" key="2">
    <source>
        <dbReference type="ARBA" id="ARBA00023125"/>
    </source>
</evidence>
<dbReference type="Pfam" id="PF09339">
    <property type="entry name" value="HTH_IclR"/>
    <property type="match status" value="1"/>
</dbReference>
<dbReference type="InterPro" id="IPR029016">
    <property type="entry name" value="GAF-like_dom_sf"/>
</dbReference>
<dbReference type="SUPFAM" id="SSF46785">
    <property type="entry name" value="Winged helix' DNA-binding domain"/>
    <property type="match status" value="1"/>
</dbReference>
<dbReference type="SMART" id="SM00346">
    <property type="entry name" value="HTH_ICLR"/>
    <property type="match status" value="1"/>
</dbReference>
<dbReference type="PANTHER" id="PTHR30136:SF2">
    <property type="entry name" value="TRANSCRIPTIONAL REGULATOR ICLR"/>
    <property type="match status" value="1"/>
</dbReference>
<keyword evidence="7" id="KW-1185">Reference proteome</keyword>
<dbReference type="GO" id="GO:0045892">
    <property type="term" value="P:negative regulation of DNA-templated transcription"/>
    <property type="evidence" value="ECO:0007669"/>
    <property type="project" value="TreeGrafter"/>
</dbReference>
<dbReference type="KEGG" id="tra:Trad_0917"/>
<dbReference type="InterPro" id="IPR036388">
    <property type="entry name" value="WH-like_DNA-bd_sf"/>
</dbReference>
<dbReference type="OrthoDB" id="60629at2"/>
<evidence type="ECO:0000313" key="6">
    <source>
        <dbReference type="EMBL" id="ADI14050.1"/>
    </source>
</evidence>
<keyword evidence="1" id="KW-0805">Transcription regulation</keyword>
<protein>
    <submittedName>
        <fullName evidence="6">Transcriptional regulator, IclR family</fullName>
    </submittedName>
</protein>
<dbReference type="InterPro" id="IPR014757">
    <property type="entry name" value="Tscrpt_reg_IclR_C"/>
</dbReference>
<dbReference type="InterPro" id="IPR050707">
    <property type="entry name" value="HTH_MetabolicPath_Reg"/>
</dbReference>
<name>D7CUQ9_TRURR</name>
<reference evidence="6 7" key="2">
    <citation type="journal article" date="2011" name="Stand. Genomic Sci.">
        <title>Complete genome sequence of Truepera radiovictrix type strain (RQ-24).</title>
        <authorList>
            <person name="Ivanova N."/>
            <person name="Rohde C."/>
            <person name="Munk C."/>
            <person name="Nolan M."/>
            <person name="Lucas S."/>
            <person name="Del Rio T.G."/>
            <person name="Tice H."/>
            <person name="Deshpande S."/>
            <person name="Cheng J.F."/>
            <person name="Tapia R."/>
            <person name="Han C."/>
            <person name="Goodwin L."/>
            <person name="Pitluck S."/>
            <person name="Liolios K."/>
            <person name="Mavromatis K."/>
            <person name="Mikhailova N."/>
            <person name="Pati A."/>
            <person name="Chen A."/>
            <person name="Palaniappan K."/>
            <person name="Land M."/>
            <person name="Hauser L."/>
            <person name="Chang Y.J."/>
            <person name="Jeffries C.D."/>
            <person name="Brambilla E."/>
            <person name="Rohde M."/>
            <person name="Goker M."/>
            <person name="Tindall B.J."/>
            <person name="Woyke T."/>
            <person name="Bristow J."/>
            <person name="Eisen J.A."/>
            <person name="Markowitz V."/>
            <person name="Hugenholtz P."/>
            <person name="Kyrpides N.C."/>
            <person name="Klenk H.P."/>
            <person name="Lapidus A."/>
        </authorList>
    </citation>
    <scope>NUCLEOTIDE SEQUENCE [LARGE SCALE GENOMIC DNA]</scope>
    <source>
        <strain evidence="7">DSM 17093 / CIP 108686 / LMG 22925 / RQ-24</strain>
    </source>
</reference>
<dbReference type="GO" id="GO:0003677">
    <property type="term" value="F:DNA binding"/>
    <property type="evidence" value="ECO:0007669"/>
    <property type="project" value="UniProtKB-KW"/>
</dbReference>
<dbReference type="STRING" id="649638.Trad_0917"/>
<dbReference type="SUPFAM" id="SSF55781">
    <property type="entry name" value="GAF domain-like"/>
    <property type="match status" value="1"/>
</dbReference>
<dbReference type="AlphaFoldDB" id="D7CUQ9"/>
<dbReference type="Gene3D" id="1.10.10.10">
    <property type="entry name" value="Winged helix-like DNA-binding domain superfamily/Winged helix DNA-binding domain"/>
    <property type="match status" value="1"/>
</dbReference>
<evidence type="ECO:0000256" key="1">
    <source>
        <dbReference type="ARBA" id="ARBA00023015"/>
    </source>
</evidence>
<keyword evidence="3" id="KW-0804">Transcription</keyword>
<dbReference type="eggNOG" id="COG1414">
    <property type="taxonomic scope" value="Bacteria"/>
</dbReference>
<dbReference type="InterPro" id="IPR005471">
    <property type="entry name" value="Tscrpt_reg_IclR_N"/>
</dbReference>
<evidence type="ECO:0000313" key="7">
    <source>
        <dbReference type="Proteomes" id="UP000000379"/>
    </source>
</evidence>
<sequence length="247" mass="26124">MRSLAKASAVLAAFRADRPEWGPRALALHLGLPRATVHAHLAALTEVGLLRRVARGRYRLSWRLAELAAQLTDALPFLPRARLALAELAARERALAYVCVLEDRRVVCVARTLGDPAAGDALQTDVVLPTHATAAGKLLYAFAGLTPPALTPYTASTITTPDEWASELARVLELGYARAVEEWLPGQCALAAPLLWEGGVAAALGLQLPLKRFLAREKRLVTALRAAAESVSLPPSVGEAGAAAGAL</sequence>
<dbReference type="Gene3D" id="3.30.450.40">
    <property type="match status" value="1"/>
</dbReference>
<dbReference type="Proteomes" id="UP000000379">
    <property type="component" value="Chromosome"/>
</dbReference>
<evidence type="ECO:0000259" key="4">
    <source>
        <dbReference type="PROSITE" id="PS51077"/>
    </source>
</evidence>
<dbReference type="PROSITE" id="PS51077">
    <property type="entry name" value="HTH_ICLR"/>
    <property type="match status" value="1"/>
</dbReference>
<dbReference type="EMBL" id="CP002049">
    <property type="protein sequence ID" value="ADI14050.1"/>
    <property type="molecule type" value="Genomic_DNA"/>
</dbReference>
<evidence type="ECO:0000256" key="3">
    <source>
        <dbReference type="ARBA" id="ARBA00023163"/>
    </source>
</evidence>
<reference evidence="7" key="1">
    <citation type="submission" date="2010-05" db="EMBL/GenBank/DDBJ databases">
        <title>The complete genome of Truepera radiovictris DSM 17093.</title>
        <authorList>
            <consortium name="US DOE Joint Genome Institute (JGI-PGF)"/>
            <person name="Lucas S."/>
            <person name="Copeland A."/>
            <person name="Lapidus A."/>
            <person name="Glavina del Rio T."/>
            <person name="Dalin E."/>
            <person name="Tice H."/>
            <person name="Bruce D."/>
            <person name="Goodwin L."/>
            <person name="Pitluck S."/>
            <person name="Kyrpides N."/>
            <person name="Mavromatis K."/>
            <person name="Ovchinnikova G."/>
            <person name="Munk A.C."/>
            <person name="Detter J.C."/>
            <person name="Han C."/>
            <person name="Tapia R."/>
            <person name="Land M."/>
            <person name="Hauser L."/>
            <person name="Markowitz V."/>
            <person name="Cheng J.-F."/>
            <person name="Hugenholtz P."/>
            <person name="Woyke T."/>
            <person name="Wu D."/>
            <person name="Tindall B."/>
            <person name="Pomrenke H.G."/>
            <person name="Brambilla E."/>
            <person name="Klenk H.-P."/>
            <person name="Eisen J.A."/>
        </authorList>
    </citation>
    <scope>NUCLEOTIDE SEQUENCE [LARGE SCALE GENOMIC DNA]</scope>
    <source>
        <strain evidence="7">DSM 17093 / CIP 108686 / LMG 22925 / RQ-24</strain>
    </source>
</reference>
<feature type="domain" description="IclR-ED" evidence="5">
    <location>
        <begin position="63"/>
        <end position="246"/>
    </location>
</feature>
<proteinExistence type="predicted"/>
<dbReference type="GO" id="GO:0003700">
    <property type="term" value="F:DNA-binding transcription factor activity"/>
    <property type="evidence" value="ECO:0007669"/>
    <property type="project" value="TreeGrafter"/>
</dbReference>